<sequence>MNIYLNKLFSMVIFVVVVYSAAAFSIDLTPNTNGGSGQLPSGYSHINFTTANGNWVRNIALPL</sequence>
<protein>
    <submittedName>
        <fullName evidence="1">Uncharacterized protein</fullName>
    </submittedName>
</protein>
<dbReference type="AlphaFoldDB" id="A0AAU7QA31"/>
<evidence type="ECO:0000313" key="1">
    <source>
        <dbReference type="EMBL" id="XBS69884.1"/>
    </source>
</evidence>
<reference evidence="1" key="1">
    <citation type="submission" date="2024-06" db="EMBL/GenBank/DDBJ databases">
        <authorList>
            <person name="Coelho C."/>
            <person name="Bento M."/>
            <person name="Garcia E."/>
            <person name="Camelo A."/>
            <person name="Brandao I."/>
            <person name="Espirito Santo C."/>
            <person name="Trovao J."/>
            <person name="Verissimo A."/>
            <person name="Costa J."/>
            <person name="Tiago I."/>
        </authorList>
    </citation>
    <scope>NUCLEOTIDE SEQUENCE</scope>
    <source>
        <strain evidence="1">KWT182</strain>
    </source>
</reference>
<proteinExistence type="predicted"/>
<name>A0AAU7QA31_9GAMM</name>
<organism evidence="1">
    <name type="scientific">Acerihabitans sp. KWT182</name>
    <dbReference type="NCBI Taxonomy" id="3157919"/>
    <lineage>
        <taxon>Bacteria</taxon>
        <taxon>Pseudomonadati</taxon>
        <taxon>Pseudomonadota</taxon>
        <taxon>Gammaproteobacteria</taxon>
        <taxon>Enterobacterales</taxon>
        <taxon>Pectobacteriaceae</taxon>
        <taxon>Acerihabitans</taxon>
    </lineage>
</organism>
<dbReference type="EMBL" id="CP157947">
    <property type="protein sequence ID" value="XBS69884.1"/>
    <property type="molecule type" value="Genomic_DNA"/>
</dbReference>
<gene>
    <name evidence="1" type="ORF">ABK905_00390</name>
</gene>
<accession>A0AAU7QA31</accession>